<sequence>MTTVTQVITPAAGTKDGAPTVLQVVPSLVTGGVERGAVDMAAALTKAGGTAIIASEGGHLEYELQRIGATHLRLPMASKNPLVMARNVTRLKKVILEHDVDIVHARSRAPAWSAYFAAKGTGRHFITTFHAPYNIGNGFKRRYNAIMTKGERVIAISQFIAAHIEENYKVERTKLRVVQRGVDLRHFDPDQVSAERVIKLATDWRLPDGVPLVMLPGRLTRWKGQTILLEALKELRDLDFCCALVGSDQGRTSYRQELERQIIANDLAGKAFIFDNCTDMAAAYMLSDVVVSASTDPEGFGRVVSEGQAMGRPVVASDHGGAREQVIPGTTGFLFENNDASSFAKALRTALTLSTEERAKLSQIAINRVQTLFSKDRMCNATLGLYNELMRKDAHKIG</sequence>
<reference evidence="3 4" key="1">
    <citation type="submission" date="2019-06" db="EMBL/GenBank/DDBJ databases">
        <title>Whole genome sequence for Rhodospirillaceae sp. R148.</title>
        <authorList>
            <person name="Wang G."/>
        </authorList>
    </citation>
    <scope>NUCLEOTIDE SEQUENCE [LARGE SCALE GENOMIC DNA]</scope>
    <source>
        <strain evidence="3 4">R148</strain>
    </source>
</reference>
<evidence type="ECO:0000313" key="3">
    <source>
        <dbReference type="EMBL" id="TQV83208.1"/>
    </source>
</evidence>
<dbReference type="RefSeq" id="WP_142894267.1">
    <property type="nucleotide sequence ID" value="NZ_ML660052.1"/>
</dbReference>
<feature type="domain" description="Glycosyltransferase subfamily 4-like N-terminal" evidence="2">
    <location>
        <begin position="31"/>
        <end position="184"/>
    </location>
</feature>
<keyword evidence="4" id="KW-1185">Reference proteome</keyword>
<dbReference type="EMBL" id="VHSH01000001">
    <property type="protein sequence ID" value="TQV83208.1"/>
    <property type="molecule type" value="Genomic_DNA"/>
</dbReference>
<dbReference type="Gene3D" id="3.40.50.2000">
    <property type="entry name" value="Glycogen Phosphorylase B"/>
    <property type="match status" value="2"/>
</dbReference>
<accession>A0A545U186</accession>
<keyword evidence="3" id="KW-0808">Transferase</keyword>
<dbReference type="InterPro" id="IPR028098">
    <property type="entry name" value="Glyco_trans_4-like_N"/>
</dbReference>
<dbReference type="Proteomes" id="UP000315252">
    <property type="component" value="Unassembled WGS sequence"/>
</dbReference>
<dbReference type="AlphaFoldDB" id="A0A545U186"/>
<dbReference type="GO" id="GO:0016757">
    <property type="term" value="F:glycosyltransferase activity"/>
    <property type="evidence" value="ECO:0007669"/>
    <property type="project" value="InterPro"/>
</dbReference>
<evidence type="ECO:0000259" key="2">
    <source>
        <dbReference type="Pfam" id="PF13439"/>
    </source>
</evidence>
<dbReference type="SUPFAM" id="SSF53756">
    <property type="entry name" value="UDP-Glycosyltransferase/glycogen phosphorylase"/>
    <property type="match status" value="1"/>
</dbReference>
<dbReference type="InterPro" id="IPR050194">
    <property type="entry name" value="Glycosyltransferase_grp1"/>
</dbReference>
<dbReference type="Pfam" id="PF00534">
    <property type="entry name" value="Glycos_transf_1"/>
    <property type="match status" value="1"/>
</dbReference>
<protein>
    <submittedName>
        <fullName evidence="3">Glycosyltransferase family 4 protein</fullName>
    </submittedName>
</protein>
<proteinExistence type="predicted"/>
<dbReference type="OrthoDB" id="5147801at2"/>
<dbReference type="PANTHER" id="PTHR45947:SF3">
    <property type="entry name" value="SULFOQUINOVOSYL TRANSFERASE SQD2"/>
    <property type="match status" value="1"/>
</dbReference>
<evidence type="ECO:0000259" key="1">
    <source>
        <dbReference type="Pfam" id="PF00534"/>
    </source>
</evidence>
<evidence type="ECO:0000313" key="4">
    <source>
        <dbReference type="Proteomes" id="UP000315252"/>
    </source>
</evidence>
<gene>
    <name evidence="3" type="ORF">FKG95_00995</name>
</gene>
<name>A0A545U186_9PROT</name>
<dbReference type="CDD" id="cd03819">
    <property type="entry name" value="GT4_WavL-like"/>
    <property type="match status" value="1"/>
</dbReference>
<organism evidence="3 4">
    <name type="scientific">Denitrobaculum tricleocarpae</name>
    <dbReference type="NCBI Taxonomy" id="2591009"/>
    <lineage>
        <taxon>Bacteria</taxon>
        <taxon>Pseudomonadati</taxon>
        <taxon>Pseudomonadota</taxon>
        <taxon>Alphaproteobacteria</taxon>
        <taxon>Rhodospirillales</taxon>
        <taxon>Rhodospirillaceae</taxon>
        <taxon>Denitrobaculum</taxon>
    </lineage>
</organism>
<comment type="caution">
    <text evidence="3">The sequence shown here is derived from an EMBL/GenBank/DDBJ whole genome shotgun (WGS) entry which is preliminary data.</text>
</comment>
<dbReference type="PANTHER" id="PTHR45947">
    <property type="entry name" value="SULFOQUINOVOSYL TRANSFERASE SQD2"/>
    <property type="match status" value="1"/>
</dbReference>
<dbReference type="InterPro" id="IPR001296">
    <property type="entry name" value="Glyco_trans_1"/>
</dbReference>
<feature type="domain" description="Glycosyl transferase family 1" evidence="1">
    <location>
        <begin position="204"/>
        <end position="367"/>
    </location>
</feature>
<dbReference type="Pfam" id="PF13439">
    <property type="entry name" value="Glyco_transf_4"/>
    <property type="match status" value="1"/>
</dbReference>